<dbReference type="GO" id="GO:0015937">
    <property type="term" value="P:coenzyme A biosynthetic process"/>
    <property type="evidence" value="ECO:0007669"/>
    <property type="project" value="UniProtKB-UniRule"/>
</dbReference>
<dbReference type="PANTHER" id="PTHR10695">
    <property type="entry name" value="DEPHOSPHO-COA KINASE-RELATED"/>
    <property type="match status" value="1"/>
</dbReference>
<evidence type="ECO:0000256" key="3">
    <source>
        <dbReference type="ARBA" id="ARBA00022840"/>
    </source>
</evidence>
<dbReference type="PANTHER" id="PTHR10695:SF46">
    <property type="entry name" value="BIFUNCTIONAL COENZYME A SYNTHASE-RELATED"/>
    <property type="match status" value="1"/>
</dbReference>
<dbReference type="GO" id="GO:0005524">
    <property type="term" value="F:ATP binding"/>
    <property type="evidence" value="ECO:0007669"/>
    <property type="project" value="UniProtKB-UniRule"/>
</dbReference>
<dbReference type="EC" id="2.7.1.24" evidence="5 6"/>
<reference evidence="7 8" key="1">
    <citation type="submission" date="2018-11" db="EMBL/GenBank/DDBJ databases">
        <title>Parancylomarina longa gen. nov., sp. nov., isolated from sediments of southern Okinawa.</title>
        <authorList>
            <person name="Fu T."/>
        </authorList>
    </citation>
    <scope>NUCLEOTIDE SEQUENCE [LARGE SCALE GENOMIC DNA]</scope>
    <source>
        <strain evidence="7 8">T3-2 S1-C</strain>
    </source>
</reference>
<dbReference type="Proteomes" id="UP000282985">
    <property type="component" value="Unassembled WGS sequence"/>
</dbReference>
<keyword evidence="4 5" id="KW-0173">Coenzyme A biosynthesis</keyword>
<comment type="subcellular location">
    <subcellularLocation>
        <location evidence="5">Cytoplasm</location>
    </subcellularLocation>
</comment>
<evidence type="ECO:0000256" key="6">
    <source>
        <dbReference type="NCBIfam" id="TIGR00152"/>
    </source>
</evidence>
<comment type="function">
    <text evidence="5">Catalyzes the phosphorylation of the 3'-hydroxyl group of dephosphocoenzyme A to form coenzyme A.</text>
</comment>
<sequence length="197" mass="22610">MLKVGLTGGIGTGKSLIAKIFTLLDIPVYIADLKAKKLMNTNSDIREQLIQHFGIQVFDSDSNLDRGYLAKIIFNQPEALQKVNEIVHPVVRADFASWCLKYSKYPYVIQESAILFDTGLYKIFDKIITVTADKEIRIKRIIKRDLTTRELVEERMKNQLEESIKIEKSDYVIFNNLELVLPQVIKIDAFLRSLSKS</sequence>
<dbReference type="Pfam" id="PF01121">
    <property type="entry name" value="CoaE"/>
    <property type="match status" value="1"/>
</dbReference>
<comment type="catalytic activity">
    <reaction evidence="5">
        <text>3'-dephospho-CoA + ATP = ADP + CoA + H(+)</text>
        <dbReference type="Rhea" id="RHEA:18245"/>
        <dbReference type="ChEBI" id="CHEBI:15378"/>
        <dbReference type="ChEBI" id="CHEBI:30616"/>
        <dbReference type="ChEBI" id="CHEBI:57287"/>
        <dbReference type="ChEBI" id="CHEBI:57328"/>
        <dbReference type="ChEBI" id="CHEBI:456216"/>
        <dbReference type="EC" id="2.7.1.24"/>
    </reaction>
</comment>
<dbReference type="CDD" id="cd02022">
    <property type="entry name" value="DPCK"/>
    <property type="match status" value="1"/>
</dbReference>
<dbReference type="EMBL" id="RJJX01000004">
    <property type="protein sequence ID" value="RUT79219.1"/>
    <property type="molecule type" value="Genomic_DNA"/>
</dbReference>
<evidence type="ECO:0000256" key="1">
    <source>
        <dbReference type="ARBA" id="ARBA00009018"/>
    </source>
</evidence>
<organism evidence="7 8">
    <name type="scientific">Ancylomarina longa</name>
    <dbReference type="NCBI Taxonomy" id="2487017"/>
    <lineage>
        <taxon>Bacteria</taxon>
        <taxon>Pseudomonadati</taxon>
        <taxon>Bacteroidota</taxon>
        <taxon>Bacteroidia</taxon>
        <taxon>Marinilabiliales</taxon>
        <taxon>Marinifilaceae</taxon>
        <taxon>Ancylomarina</taxon>
    </lineage>
</organism>
<dbReference type="UniPathway" id="UPA00241">
    <property type="reaction ID" value="UER00356"/>
</dbReference>
<keyword evidence="5" id="KW-0963">Cytoplasm</keyword>
<comment type="caution">
    <text evidence="7">The sequence shown here is derived from an EMBL/GenBank/DDBJ whole genome shotgun (WGS) entry which is preliminary data.</text>
</comment>
<comment type="similarity">
    <text evidence="1 5">Belongs to the CoaE family.</text>
</comment>
<keyword evidence="8" id="KW-1185">Reference proteome</keyword>
<dbReference type="OrthoDB" id="9812943at2"/>
<dbReference type="GO" id="GO:0005737">
    <property type="term" value="C:cytoplasm"/>
    <property type="evidence" value="ECO:0007669"/>
    <property type="project" value="UniProtKB-SubCell"/>
</dbReference>
<protein>
    <recommendedName>
        <fullName evidence="5 6">Dephospho-CoA kinase</fullName>
        <ecNumber evidence="5 6">2.7.1.24</ecNumber>
    </recommendedName>
    <alternativeName>
        <fullName evidence="5">Dephosphocoenzyme A kinase</fullName>
    </alternativeName>
</protein>
<dbReference type="HAMAP" id="MF_00376">
    <property type="entry name" value="Dephospho_CoA_kinase"/>
    <property type="match status" value="1"/>
</dbReference>
<comment type="pathway">
    <text evidence="5">Cofactor biosynthesis; coenzyme A biosynthesis; CoA from (R)-pantothenate: step 5/5.</text>
</comment>
<keyword evidence="3 5" id="KW-0067">ATP-binding</keyword>
<name>A0A434AXG4_9BACT</name>
<keyword evidence="2 5" id="KW-0547">Nucleotide-binding</keyword>
<evidence type="ECO:0000256" key="2">
    <source>
        <dbReference type="ARBA" id="ARBA00022741"/>
    </source>
</evidence>
<evidence type="ECO:0000313" key="7">
    <source>
        <dbReference type="EMBL" id="RUT79219.1"/>
    </source>
</evidence>
<dbReference type="SUPFAM" id="SSF52540">
    <property type="entry name" value="P-loop containing nucleoside triphosphate hydrolases"/>
    <property type="match status" value="1"/>
</dbReference>
<gene>
    <name evidence="5" type="primary">coaE</name>
    <name evidence="7" type="ORF">DLK05_05225</name>
</gene>
<dbReference type="GO" id="GO:0004140">
    <property type="term" value="F:dephospho-CoA kinase activity"/>
    <property type="evidence" value="ECO:0007669"/>
    <property type="project" value="UniProtKB-UniRule"/>
</dbReference>
<accession>A0A434AXG4</accession>
<evidence type="ECO:0000256" key="5">
    <source>
        <dbReference type="HAMAP-Rule" id="MF_00376"/>
    </source>
</evidence>
<proteinExistence type="inferred from homology"/>
<dbReference type="AlphaFoldDB" id="A0A434AXG4"/>
<keyword evidence="5 7" id="KW-0808">Transferase</keyword>
<keyword evidence="5 7" id="KW-0418">Kinase</keyword>
<dbReference type="Gene3D" id="3.40.50.300">
    <property type="entry name" value="P-loop containing nucleotide triphosphate hydrolases"/>
    <property type="match status" value="1"/>
</dbReference>
<dbReference type="NCBIfam" id="TIGR00152">
    <property type="entry name" value="dephospho-CoA kinase"/>
    <property type="match status" value="1"/>
</dbReference>
<evidence type="ECO:0000313" key="8">
    <source>
        <dbReference type="Proteomes" id="UP000282985"/>
    </source>
</evidence>
<dbReference type="RefSeq" id="WP_127342942.1">
    <property type="nucleotide sequence ID" value="NZ_RJJX01000004.1"/>
</dbReference>
<dbReference type="InterPro" id="IPR001977">
    <property type="entry name" value="Depp_CoAkinase"/>
</dbReference>
<feature type="binding site" evidence="5">
    <location>
        <begin position="11"/>
        <end position="16"/>
    </location>
    <ligand>
        <name>ATP</name>
        <dbReference type="ChEBI" id="CHEBI:30616"/>
    </ligand>
</feature>
<dbReference type="PROSITE" id="PS51219">
    <property type="entry name" value="DPCK"/>
    <property type="match status" value="1"/>
</dbReference>
<dbReference type="InterPro" id="IPR027417">
    <property type="entry name" value="P-loop_NTPase"/>
</dbReference>
<evidence type="ECO:0000256" key="4">
    <source>
        <dbReference type="ARBA" id="ARBA00022993"/>
    </source>
</evidence>